<dbReference type="SUPFAM" id="SSF50630">
    <property type="entry name" value="Acid proteases"/>
    <property type="match status" value="1"/>
</dbReference>
<reference evidence="18" key="2">
    <citation type="journal article" date="2008" name="Nucleic Acids Res.">
        <title>The rice annotation project database (RAP-DB): 2008 update.</title>
        <authorList>
            <consortium name="The rice annotation project (RAP)"/>
        </authorList>
    </citation>
    <scope>GENOME REANNOTATION</scope>
    <source>
        <strain evidence="18">cv. Nipponbare</strain>
    </source>
</reference>
<proteinExistence type="predicted"/>
<dbReference type="InterPro" id="IPR043128">
    <property type="entry name" value="Rev_trsase/Diguanyl_cyclase"/>
</dbReference>
<dbReference type="Proteomes" id="UP000000763">
    <property type="component" value="Chromosome 10"/>
</dbReference>
<reference evidence="18" key="1">
    <citation type="journal article" date="2005" name="Nature">
        <title>The map-based sequence of the rice genome.</title>
        <authorList>
            <consortium name="International rice genome sequencing project (IRGSP)"/>
            <person name="Matsumoto T."/>
            <person name="Wu J."/>
            <person name="Kanamori H."/>
            <person name="Katayose Y."/>
            <person name="Fujisawa M."/>
            <person name="Namiki N."/>
            <person name="Mizuno H."/>
            <person name="Yamamoto K."/>
            <person name="Antonio B.A."/>
            <person name="Baba T."/>
            <person name="Sakata K."/>
            <person name="Nagamura Y."/>
            <person name="Aoki H."/>
            <person name="Arikawa K."/>
            <person name="Arita K."/>
            <person name="Bito T."/>
            <person name="Chiden Y."/>
            <person name="Fujitsuka N."/>
            <person name="Fukunaka R."/>
            <person name="Hamada M."/>
            <person name="Harada C."/>
            <person name="Hayashi A."/>
            <person name="Hijishita S."/>
            <person name="Honda M."/>
            <person name="Hosokawa S."/>
            <person name="Ichikawa Y."/>
            <person name="Idonuma A."/>
            <person name="Iijima M."/>
            <person name="Ikeda M."/>
            <person name="Ikeno M."/>
            <person name="Ito K."/>
            <person name="Ito S."/>
            <person name="Ito T."/>
            <person name="Ito Y."/>
            <person name="Ito Y."/>
            <person name="Iwabuchi A."/>
            <person name="Kamiya K."/>
            <person name="Karasawa W."/>
            <person name="Kurita K."/>
            <person name="Katagiri S."/>
            <person name="Kikuta A."/>
            <person name="Kobayashi H."/>
            <person name="Kobayashi N."/>
            <person name="Machita K."/>
            <person name="Maehara T."/>
            <person name="Masukawa M."/>
            <person name="Mizubayashi T."/>
            <person name="Mukai Y."/>
            <person name="Nagasaki H."/>
            <person name="Nagata Y."/>
            <person name="Naito S."/>
            <person name="Nakashima M."/>
            <person name="Nakama Y."/>
            <person name="Nakamichi Y."/>
            <person name="Nakamura M."/>
            <person name="Meguro A."/>
            <person name="Negishi M."/>
            <person name="Ohta I."/>
            <person name="Ohta T."/>
            <person name="Okamoto M."/>
            <person name="Ono N."/>
            <person name="Saji S."/>
            <person name="Sakaguchi M."/>
            <person name="Sakai K."/>
            <person name="Shibata M."/>
            <person name="Shimokawa T."/>
            <person name="Song J."/>
            <person name="Takazaki Y."/>
            <person name="Terasawa K."/>
            <person name="Tsugane M."/>
            <person name="Tsuji K."/>
            <person name="Ueda S."/>
            <person name="Waki K."/>
            <person name="Yamagata H."/>
            <person name="Yamamoto M."/>
            <person name="Yamamoto S."/>
            <person name="Yamane H."/>
            <person name="Yoshiki S."/>
            <person name="Yoshihara R."/>
            <person name="Yukawa K."/>
            <person name="Zhong H."/>
            <person name="Yano M."/>
            <person name="Yuan Q."/>
            <person name="Ouyang S."/>
            <person name="Liu J."/>
            <person name="Jones K.M."/>
            <person name="Gansberger K."/>
            <person name="Moffat K."/>
            <person name="Hill J."/>
            <person name="Bera J."/>
            <person name="Fadrosh D."/>
            <person name="Jin S."/>
            <person name="Johri S."/>
            <person name="Kim M."/>
            <person name="Overton L."/>
            <person name="Reardon M."/>
            <person name="Tsitrin T."/>
            <person name="Vuong H."/>
            <person name="Weaver B."/>
            <person name="Ciecko A."/>
            <person name="Tallon L."/>
            <person name="Jackson J."/>
            <person name="Pai G."/>
            <person name="Aken S.V."/>
            <person name="Utterback T."/>
            <person name="Reidmuller S."/>
            <person name="Feldblyum T."/>
            <person name="Hsiao J."/>
            <person name="Zismann V."/>
            <person name="Iobst S."/>
            <person name="de Vazeille A.R."/>
            <person name="Buell C.R."/>
            <person name="Ying K."/>
            <person name="Li Y."/>
            <person name="Lu T."/>
            <person name="Huang Y."/>
            <person name="Zhao Q."/>
            <person name="Feng Q."/>
            <person name="Zhang L."/>
            <person name="Zhu J."/>
            <person name="Weng Q."/>
            <person name="Mu J."/>
            <person name="Lu Y."/>
            <person name="Fan D."/>
            <person name="Liu Y."/>
            <person name="Guan J."/>
            <person name="Zhang Y."/>
            <person name="Yu S."/>
            <person name="Liu X."/>
            <person name="Zhang Y."/>
            <person name="Hong G."/>
            <person name="Han B."/>
            <person name="Choisne N."/>
            <person name="Demange N."/>
            <person name="Orjeda G."/>
            <person name="Samain S."/>
            <person name="Cattolico L."/>
            <person name="Pelletier E."/>
            <person name="Couloux A."/>
            <person name="Segurens B."/>
            <person name="Wincker P."/>
            <person name="D'Hont A."/>
            <person name="Scarpelli C."/>
            <person name="Weissenbach J."/>
            <person name="Salanoubat M."/>
            <person name="Quetier F."/>
            <person name="Yu Y."/>
            <person name="Kim H.R."/>
            <person name="Rambo T."/>
            <person name="Currie J."/>
            <person name="Collura K."/>
            <person name="Luo M."/>
            <person name="Yang T."/>
            <person name="Ammiraju J.S.S."/>
            <person name="Engler F."/>
            <person name="Soderlund C."/>
            <person name="Wing R.A."/>
            <person name="Palmer L.E."/>
            <person name="de la Bastide M."/>
            <person name="Spiegel L."/>
            <person name="Nascimento L."/>
            <person name="Zutavern T."/>
            <person name="O'Shaughnessy A."/>
            <person name="Dike S."/>
            <person name="Dedhia N."/>
            <person name="Preston R."/>
            <person name="Balija V."/>
            <person name="McCombie W.R."/>
            <person name="Chow T."/>
            <person name="Chen H."/>
            <person name="Chung M."/>
            <person name="Chen C."/>
            <person name="Shaw J."/>
            <person name="Wu H."/>
            <person name="Hsiao K."/>
            <person name="Chao Y."/>
            <person name="Chu M."/>
            <person name="Cheng C."/>
            <person name="Hour A."/>
            <person name="Lee P."/>
            <person name="Lin S."/>
            <person name="Lin Y."/>
            <person name="Liou J."/>
            <person name="Liu S."/>
            <person name="Hsing Y."/>
            <person name="Raghuvanshi S."/>
            <person name="Mohanty A."/>
            <person name="Bharti A.K."/>
            <person name="Gaur A."/>
            <person name="Gupta V."/>
            <person name="Kumar D."/>
            <person name="Ravi V."/>
            <person name="Vij S."/>
            <person name="Kapur A."/>
            <person name="Khurana P."/>
            <person name="Khurana P."/>
            <person name="Khurana J.P."/>
            <person name="Tyagi A.K."/>
            <person name="Gaikwad K."/>
            <person name="Singh A."/>
            <person name="Dalal V."/>
            <person name="Srivastava S."/>
            <person name="Dixit A."/>
            <person name="Pal A.K."/>
            <person name="Ghazi I.A."/>
            <person name="Yadav M."/>
            <person name="Pandit A."/>
            <person name="Bhargava A."/>
            <person name="Sureshbabu K."/>
            <person name="Batra K."/>
            <person name="Sharma T.R."/>
            <person name="Mohapatra T."/>
            <person name="Singh N.K."/>
            <person name="Messing J."/>
            <person name="Nelson A.B."/>
            <person name="Fuks G."/>
            <person name="Kavchok S."/>
            <person name="Keizer G."/>
            <person name="Linton E."/>
            <person name="Llaca V."/>
            <person name="Song R."/>
            <person name="Tanyolac B."/>
            <person name="Young S."/>
            <person name="Ho-Il K."/>
            <person name="Hahn J.H."/>
            <person name="Sangsakoo G."/>
            <person name="Vanavichit A."/>
            <person name="de Mattos Luiz.A.T."/>
            <person name="Zimmer P.D."/>
            <person name="Malone G."/>
            <person name="Dellagostin O."/>
            <person name="de Oliveira A.C."/>
            <person name="Bevan M."/>
            <person name="Bancroft I."/>
            <person name="Minx P."/>
            <person name="Cordum H."/>
            <person name="Wilson R."/>
            <person name="Cheng Z."/>
            <person name="Jin W."/>
            <person name="Jiang J."/>
            <person name="Leong S.A."/>
            <person name="Iwama H."/>
            <person name="Gojobori T."/>
            <person name="Itoh T."/>
            <person name="Niimura Y."/>
            <person name="Fujii Y."/>
            <person name="Habara T."/>
            <person name="Sakai H."/>
            <person name="Sato Y."/>
            <person name="Wilson G."/>
            <person name="Kumar K."/>
            <person name="McCouch S."/>
            <person name="Juretic N."/>
            <person name="Hoen D."/>
            <person name="Wright S."/>
            <person name="Bruskiewich R."/>
            <person name="Bureau T."/>
            <person name="Miyao A."/>
            <person name="Hirochika H."/>
            <person name="Nishikawa T."/>
            <person name="Kadowaki K."/>
            <person name="Sugiura M."/>
            <person name="Burr B."/>
            <person name="Sasaki T."/>
        </authorList>
    </citation>
    <scope>NUCLEOTIDE SEQUENCE [LARGE SCALE GENOMIC DNA]</scope>
    <source>
        <strain evidence="18">cv. Nipponbare</strain>
    </source>
</reference>
<keyword evidence="11" id="KW-0511">Multifunctional enzyme</keyword>
<evidence type="ECO:0000256" key="1">
    <source>
        <dbReference type="ARBA" id="ARBA00022670"/>
    </source>
</evidence>
<feature type="region of interest" description="Disordered" evidence="13">
    <location>
        <begin position="346"/>
        <end position="382"/>
    </location>
</feature>
<dbReference type="SUPFAM" id="SSF56672">
    <property type="entry name" value="DNA/RNA polymerases"/>
    <property type="match status" value="1"/>
</dbReference>
<keyword evidence="12" id="KW-0479">Metal-binding</keyword>
<dbReference type="Gene3D" id="3.30.70.270">
    <property type="match status" value="1"/>
</dbReference>
<dbReference type="AlphaFoldDB" id="Q7G3E6"/>
<dbReference type="Pfam" id="PF24626">
    <property type="entry name" value="SH3_Tf2-1"/>
    <property type="match status" value="1"/>
</dbReference>
<keyword evidence="6" id="KW-0378">Hydrolase</keyword>
<accession>Q7G3E6</accession>
<dbReference type="GO" id="GO:0003723">
    <property type="term" value="F:RNA binding"/>
    <property type="evidence" value="ECO:0007669"/>
    <property type="project" value="UniProtKB-KW"/>
</dbReference>
<evidence type="ECO:0000259" key="16">
    <source>
        <dbReference type="PROSITE" id="PS50994"/>
    </source>
</evidence>
<keyword evidence="8" id="KW-0694">RNA-binding</keyword>
<dbReference type="GO" id="GO:0004519">
    <property type="term" value="F:endonuclease activity"/>
    <property type="evidence" value="ECO:0007669"/>
    <property type="project" value="UniProtKB-KW"/>
</dbReference>
<dbReference type="InterPro" id="IPR012337">
    <property type="entry name" value="RNaseH-like_sf"/>
</dbReference>
<dbReference type="PANTHER" id="PTHR37984:SF5">
    <property type="entry name" value="PROTEIN NYNRIN-LIKE"/>
    <property type="match status" value="1"/>
</dbReference>
<dbReference type="GO" id="GO:0008270">
    <property type="term" value="F:zinc ion binding"/>
    <property type="evidence" value="ECO:0007669"/>
    <property type="project" value="UniProtKB-KW"/>
</dbReference>
<evidence type="ECO:0000256" key="9">
    <source>
        <dbReference type="ARBA" id="ARBA00022908"/>
    </source>
</evidence>
<evidence type="ECO:0000256" key="2">
    <source>
        <dbReference type="ARBA" id="ARBA00022679"/>
    </source>
</evidence>
<gene>
    <name evidence="17" type="primary">OSJNAb0075K12.33</name>
</gene>
<dbReference type="FunFam" id="3.10.10.10:FF:000007">
    <property type="entry name" value="Retrovirus-related Pol polyprotein from transposon 17.6-like Protein"/>
    <property type="match status" value="1"/>
</dbReference>
<dbReference type="Gene3D" id="2.40.70.10">
    <property type="entry name" value="Acid Proteases"/>
    <property type="match status" value="1"/>
</dbReference>
<feature type="compositionally biased region" description="Polar residues" evidence="13">
    <location>
        <begin position="255"/>
        <end position="274"/>
    </location>
</feature>
<dbReference type="GO" id="GO:0003964">
    <property type="term" value="F:RNA-directed DNA polymerase activity"/>
    <property type="evidence" value="ECO:0007669"/>
    <property type="project" value="UniProtKB-KW"/>
</dbReference>
<dbReference type="Pfam" id="PF00078">
    <property type="entry name" value="RVT_1"/>
    <property type="match status" value="1"/>
</dbReference>
<dbReference type="InterPro" id="IPR005162">
    <property type="entry name" value="Retrotrans_gag_dom"/>
</dbReference>
<dbReference type="InterPro" id="IPR036397">
    <property type="entry name" value="RNaseH_sf"/>
</dbReference>
<dbReference type="InterPro" id="IPR041577">
    <property type="entry name" value="RT_RNaseH_2"/>
</dbReference>
<dbReference type="InterPro" id="IPR050951">
    <property type="entry name" value="Retrovirus_Pol_polyprotein"/>
</dbReference>
<keyword evidence="7" id="KW-0460">Magnesium</keyword>
<dbReference type="CDD" id="cd01647">
    <property type="entry name" value="RT_LTR"/>
    <property type="match status" value="1"/>
</dbReference>
<keyword evidence="10" id="KW-0695">RNA-directed DNA polymerase</keyword>
<dbReference type="PROSITE" id="PS50994">
    <property type="entry name" value="INTEGRASE"/>
    <property type="match status" value="1"/>
</dbReference>
<dbReference type="InterPro" id="IPR001584">
    <property type="entry name" value="Integrase_cat-core"/>
</dbReference>
<dbReference type="GO" id="GO:0004190">
    <property type="term" value="F:aspartic-type endopeptidase activity"/>
    <property type="evidence" value="ECO:0007669"/>
    <property type="project" value="InterPro"/>
</dbReference>
<dbReference type="GO" id="GO:0015074">
    <property type="term" value="P:DNA integration"/>
    <property type="evidence" value="ECO:0007669"/>
    <property type="project" value="UniProtKB-KW"/>
</dbReference>
<dbReference type="PROSITE" id="PS50158">
    <property type="entry name" value="ZF_CCHC"/>
    <property type="match status" value="1"/>
</dbReference>
<dbReference type="InterPro" id="IPR021109">
    <property type="entry name" value="Peptidase_aspartic_dom_sf"/>
</dbReference>
<dbReference type="PROSITE" id="PS50878">
    <property type="entry name" value="RT_POL"/>
    <property type="match status" value="1"/>
</dbReference>
<evidence type="ECO:0000256" key="7">
    <source>
        <dbReference type="ARBA" id="ARBA00022842"/>
    </source>
</evidence>
<dbReference type="EMBL" id="AC122148">
    <property type="protein sequence ID" value="AAM48279.1"/>
    <property type="molecule type" value="Genomic_DNA"/>
</dbReference>
<evidence type="ECO:0000256" key="5">
    <source>
        <dbReference type="ARBA" id="ARBA00022759"/>
    </source>
</evidence>
<evidence type="ECO:0000256" key="12">
    <source>
        <dbReference type="PROSITE-ProRule" id="PRU00047"/>
    </source>
</evidence>
<dbReference type="InterPro" id="IPR056924">
    <property type="entry name" value="SH3_Tf2-1"/>
</dbReference>
<protein>
    <submittedName>
        <fullName evidence="17">22 kDa kafirin cluster Ty3-Gypsy type</fullName>
    </submittedName>
</protein>
<keyword evidence="1" id="KW-0645">Protease</keyword>
<dbReference type="Gene3D" id="3.30.420.10">
    <property type="entry name" value="Ribonuclease H-like superfamily/Ribonuclease H"/>
    <property type="match status" value="1"/>
</dbReference>
<dbReference type="GO" id="GO:0006508">
    <property type="term" value="P:proteolysis"/>
    <property type="evidence" value="ECO:0007669"/>
    <property type="project" value="UniProtKB-KW"/>
</dbReference>
<dbReference type="Pfam" id="PF08284">
    <property type="entry name" value="RVP_2"/>
    <property type="match status" value="1"/>
</dbReference>
<evidence type="ECO:0000256" key="4">
    <source>
        <dbReference type="ARBA" id="ARBA00022722"/>
    </source>
</evidence>
<keyword evidence="5" id="KW-0255">Endonuclease</keyword>
<feature type="compositionally biased region" description="Low complexity" evidence="13">
    <location>
        <begin position="1"/>
        <end position="19"/>
    </location>
</feature>
<dbReference type="Pfam" id="PF03732">
    <property type="entry name" value="Retrotrans_gag"/>
    <property type="match status" value="1"/>
</dbReference>
<dbReference type="SUPFAM" id="SSF53098">
    <property type="entry name" value="Ribonuclease H-like"/>
    <property type="match status" value="1"/>
</dbReference>
<feature type="domain" description="Integrase catalytic" evidence="16">
    <location>
        <begin position="855"/>
        <end position="1018"/>
    </location>
</feature>
<organism evidence="17 18">
    <name type="scientific">Oryza sativa subsp. japonica</name>
    <name type="common">Rice</name>
    <dbReference type="NCBI Taxonomy" id="39947"/>
    <lineage>
        <taxon>Eukaryota</taxon>
        <taxon>Viridiplantae</taxon>
        <taxon>Streptophyta</taxon>
        <taxon>Embryophyta</taxon>
        <taxon>Tracheophyta</taxon>
        <taxon>Spermatophyta</taxon>
        <taxon>Magnoliopsida</taxon>
        <taxon>Liliopsida</taxon>
        <taxon>Poales</taxon>
        <taxon>Poaceae</taxon>
        <taxon>BOP clade</taxon>
        <taxon>Oryzoideae</taxon>
        <taxon>Oryzeae</taxon>
        <taxon>Oryzinae</taxon>
        <taxon>Oryza</taxon>
        <taxon>Oryza sativa</taxon>
    </lineage>
</organism>
<evidence type="ECO:0000256" key="3">
    <source>
        <dbReference type="ARBA" id="ARBA00022695"/>
    </source>
</evidence>
<feature type="region of interest" description="Disordered" evidence="13">
    <location>
        <begin position="241"/>
        <end position="283"/>
    </location>
</feature>
<dbReference type="Pfam" id="PF17919">
    <property type="entry name" value="RT_RNaseH_2"/>
    <property type="match status" value="1"/>
</dbReference>
<keyword evidence="4" id="KW-0540">Nuclease</keyword>
<dbReference type="InterPro" id="IPR001878">
    <property type="entry name" value="Znf_CCHC"/>
</dbReference>
<feature type="compositionally biased region" description="Polar residues" evidence="13">
    <location>
        <begin position="363"/>
        <end position="379"/>
    </location>
</feature>
<evidence type="ECO:0000256" key="6">
    <source>
        <dbReference type="ARBA" id="ARBA00022801"/>
    </source>
</evidence>
<dbReference type="InterPro" id="IPR001969">
    <property type="entry name" value="Aspartic_peptidase_AS"/>
</dbReference>
<evidence type="ECO:0000256" key="10">
    <source>
        <dbReference type="ARBA" id="ARBA00022918"/>
    </source>
</evidence>
<keyword evidence="12" id="KW-0862">Zinc</keyword>
<keyword evidence="12" id="KW-0863">Zinc-finger</keyword>
<dbReference type="InterPro" id="IPR043502">
    <property type="entry name" value="DNA/RNA_pol_sf"/>
</dbReference>
<feature type="region of interest" description="Disordered" evidence="13">
    <location>
        <begin position="1"/>
        <end position="28"/>
    </location>
</feature>
<dbReference type="PANTHER" id="PTHR37984">
    <property type="entry name" value="PROTEIN CBG26694"/>
    <property type="match status" value="1"/>
</dbReference>
<sequence>MEQNNNNNNGTSQDGNNTSHGATGLIIPSASNQDPWANLLANILGKQQETQQRQMEILERITKSDANRNGLGEFQKLKPPTFSGTANPLEAEEWIVAMEKSFEAMGCTDKEKIIYATYMLQSSAFEWWDAHKKSYSERIFITWELFKEAFYKKYFPESVKRMKEKEFLELKQGNKSVAEYEIEFSRLARFAPEFVQTDGSKARRFESGLRQPLKRRVEAFELTIFREVVSKAQLLEKGYHEQRIEHGQPQKKFKTNNPQNQGRFRGNYSGQMQRKSSENQGRKCPICQGSHVPSICPNCWGRCFECGEAGHTRYQCPLLQKGKNRVSSTTQPNTKVLTPVPSLYLPGPSSANNHGPNQGKPLANTNTTRGMRSNNSQGGNHARVYNLTKSTAEESNTVVTGNVLICSYPGKVLFDSGATHSFISTNFVRKYTIPTSQLKERICIETPLDSQTTNLICKLCPITIDGWELTADLIPLDMHDFDIILGMDWLLPGTSPIYKAPYRMAPVELKELKLQLKELEDKGFIHPSVSPWGAPVLFVKKKDGSLRLCTDYRELNKVTIKNKYPLPRIDDLFDQLQGARVFSKIDLQSGYHQLKIKPSDIPKTAFRARYGHYEYLVMPFGLTNAPAAFMDLMNRIFKPYLDQFVVVFIDDILIYSKTKEDHANHLRIVLQTLRDHKLFAKLKKCDFWMDKVSFLGHVISGEAPLTRLTQKGVRYEWTQTCEESFQELKNRLTTAPILALPIMGEEFTIYCDASKIGLGCVLMQKDALSRKALCNMAIQITQDQHILRDLERLDVELKIHEPGVLLAVLQIKPTLEENILEKQRDDSELQKAKKNIEEGKRVKAEHQRPAGLLQPLSIPLWKWEEISMDFVQGLPTTPAGNDSIWVIVDRLTKSTHFLPVKRNFSLKKLAKLYVKEIVSLHGVPVRIVSDRDTRFLSKFWKSLHRAPGTKLDFSTAYHPQTDGQTERVNQIIEDMLRSCILEFKGSWEEFMPLAEFAYNNSYQSSIRMAPYEALYGRKCRTPVCWNEVGERKLLGPDIIQQTKETIRLIRKRLQTAQNRQKSYVDNRRRDLRFDIGDWVYLKVSPMKGVKRFGLGKKLSPRYVGPFAIVKRIGEVAYKVKLPDALIGVHDVFHISMIRKCLRRPSDQVEIPMAELRNDLTYQEYPVCILDTKDGKTRNRNIRFLKVQWSHHTQDEATWEKEDDLQKNYPQFFHHQGTTISRTKFLKEGSL</sequence>
<dbReference type="Gene3D" id="3.10.10.10">
    <property type="entry name" value="HIV Type 1 Reverse Transcriptase, subunit A, domain 1"/>
    <property type="match status" value="1"/>
</dbReference>
<dbReference type="CDD" id="cd00303">
    <property type="entry name" value="retropepsin_like"/>
    <property type="match status" value="1"/>
</dbReference>
<dbReference type="InterPro" id="IPR000477">
    <property type="entry name" value="RT_dom"/>
</dbReference>
<name>Q7G3E6_ORYSJ</name>
<evidence type="ECO:0000259" key="14">
    <source>
        <dbReference type="PROSITE" id="PS50158"/>
    </source>
</evidence>
<dbReference type="PROSITE" id="PS00141">
    <property type="entry name" value="ASP_PROTEASE"/>
    <property type="match status" value="1"/>
</dbReference>
<keyword evidence="3" id="KW-0548">Nucleotidyltransferase</keyword>
<keyword evidence="9" id="KW-0229">DNA integration</keyword>
<feature type="domain" description="Reverse transcriptase" evidence="15">
    <location>
        <begin position="520"/>
        <end position="699"/>
    </location>
</feature>
<evidence type="ECO:0000256" key="13">
    <source>
        <dbReference type="SAM" id="MobiDB-lite"/>
    </source>
</evidence>
<evidence type="ECO:0000256" key="11">
    <source>
        <dbReference type="ARBA" id="ARBA00023268"/>
    </source>
</evidence>
<evidence type="ECO:0000313" key="18">
    <source>
        <dbReference type="Proteomes" id="UP000000763"/>
    </source>
</evidence>
<feature type="domain" description="CCHC-type" evidence="14">
    <location>
        <begin position="302"/>
        <end position="317"/>
    </location>
</feature>
<keyword evidence="2" id="KW-0808">Transferase</keyword>
<evidence type="ECO:0000256" key="8">
    <source>
        <dbReference type="ARBA" id="ARBA00022884"/>
    </source>
</evidence>
<evidence type="ECO:0000313" key="17">
    <source>
        <dbReference type="EMBL" id="AAM48279.1"/>
    </source>
</evidence>
<evidence type="ECO:0000259" key="15">
    <source>
        <dbReference type="PROSITE" id="PS50878"/>
    </source>
</evidence>